<dbReference type="SUPFAM" id="SSF51197">
    <property type="entry name" value="Clavaminate synthase-like"/>
    <property type="match status" value="1"/>
</dbReference>
<comment type="caution">
    <text evidence="1">The sequence shown here is derived from an EMBL/GenBank/DDBJ whole genome shotgun (WGS) entry which is preliminary data.</text>
</comment>
<dbReference type="PANTHER" id="PTHR31630">
    <property type="entry name" value="PHYTANOYL-COA DIOXYGENASE-RELATED-RELATED"/>
    <property type="match status" value="1"/>
</dbReference>
<keyword evidence="2" id="KW-1185">Reference proteome</keyword>
<evidence type="ECO:0008006" key="3">
    <source>
        <dbReference type="Google" id="ProtNLM"/>
    </source>
</evidence>
<name>A0A1Y2CIV1_9FUNG</name>
<dbReference type="InterPro" id="IPR008775">
    <property type="entry name" value="Phytyl_CoA_dOase-like"/>
</dbReference>
<reference evidence="1 2" key="1">
    <citation type="submission" date="2016-07" db="EMBL/GenBank/DDBJ databases">
        <title>Pervasive Adenine N6-methylation of Active Genes in Fungi.</title>
        <authorList>
            <consortium name="DOE Joint Genome Institute"/>
            <person name="Mondo S.J."/>
            <person name="Dannebaum R.O."/>
            <person name="Kuo R.C."/>
            <person name="Labutti K."/>
            <person name="Haridas S."/>
            <person name="Kuo A."/>
            <person name="Salamov A."/>
            <person name="Ahrendt S.R."/>
            <person name="Lipzen A."/>
            <person name="Sullivan W."/>
            <person name="Andreopoulos W.B."/>
            <person name="Clum A."/>
            <person name="Lindquist E."/>
            <person name="Daum C."/>
            <person name="Ramamoorthy G.K."/>
            <person name="Gryganskyi A."/>
            <person name="Culley D."/>
            <person name="Magnuson J.K."/>
            <person name="James T.Y."/>
            <person name="O'Malley M.A."/>
            <person name="Stajich J.E."/>
            <person name="Spatafora J.W."/>
            <person name="Visel A."/>
            <person name="Grigoriev I.V."/>
        </authorList>
    </citation>
    <scope>NUCLEOTIDE SEQUENCE [LARGE SCALE GENOMIC DNA]</scope>
    <source>
        <strain evidence="1 2">JEL800</strain>
    </source>
</reference>
<gene>
    <name evidence="1" type="ORF">BCR33DRAFT_715360</name>
</gene>
<accession>A0A1Y2CIV1</accession>
<organism evidence="1 2">
    <name type="scientific">Rhizoclosmatium globosum</name>
    <dbReference type="NCBI Taxonomy" id="329046"/>
    <lineage>
        <taxon>Eukaryota</taxon>
        <taxon>Fungi</taxon>
        <taxon>Fungi incertae sedis</taxon>
        <taxon>Chytridiomycota</taxon>
        <taxon>Chytridiomycota incertae sedis</taxon>
        <taxon>Chytridiomycetes</taxon>
        <taxon>Chytridiales</taxon>
        <taxon>Chytriomycetaceae</taxon>
        <taxon>Rhizoclosmatium</taxon>
    </lineage>
</organism>
<dbReference type="AlphaFoldDB" id="A0A1Y2CIV1"/>
<sequence>MMQSPEAQEQRLYKNYDTTLENASAALARDGVATIPGVISQEDCEHIRARIFSELEAVTKNRFQFEKPATWQQLRRDMNSLHRMLMQNYRLGHMQPIWDLRQTPSVVACFAKLWNVNPEDLITSFDGLSVLLPEPGKPYTAVDTFKLHLDQGKGSRGLESYQGFITLYPVTENDATLNVLEGSHELHDAYFKAHPNESSFALQNPDFYATKTRKSTKTLGCPNTYVLASAGSLVLWDSRTVHRGSAPALGHTPATPRMVVYICMTPRAKASPAMMQKRIRVFEGLRMTGHLPHRVKMFGEEPRFRARPMTDFDLVGAPVLGRLGRRLVGYDDPNVDAEEDEELVKNEEDDGVEEAGIAKKIRWARIDDDWE</sequence>
<dbReference type="OrthoDB" id="445007at2759"/>
<evidence type="ECO:0000313" key="2">
    <source>
        <dbReference type="Proteomes" id="UP000193642"/>
    </source>
</evidence>
<dbReference type="Gene3D" id="2.60.120.620">
    <property type="entry name" value="q2cbj1_9rhob like domain"/>
    <property type="match status" value="1"/>
</dbReference>
<proteinExistence type="predicted"/>
<dbReference type="PANTHER" id="PTHR31630:SF6">
    <property type="entry name" value="PHYTANOYL-COA DIOXYGENASE-RELATED"/>
    <property type="match status" value="1"/>
</dbReference>
<protein>
    <recommendedName>
        <fullName evidence="3">Phytanoyl-CoA dioxygenase</fullName>
    </recommendedName>
</protein>
<dbReference type="Pfam" id="PF05721">
    <property type="entry name" value="PhyH"/>
    <property type="match status" value="1"/>
</dbReference>
<evidence type="ECO:0000313" key="1">
    <source>
        <dbReference type="EMBL" id="ORY46971.1"/>
    </source>
</evidence>
<dbReference type="Proteomes" id="UP000193642">
    <property type="component" value="Unassembled WGS sequence"/>
</dbReference>
<dbReference type="EMBL" id="MCGO01000015">
    <property type="protein sequence ID" value="ORY46971.1"/>
    <property type="molecule type" value="Genomic_DNA"/>
</dbReference>